<organism evidence="2 3">
    <name type="scientific">Leptospirillum ferriphilum</name>
    <dbReference type="NCBI Taxonomy" id="178606"/>
    <lineage>
        <taxon>Bacteria</taxon>
        <taxon>Pseudomonadati</taxon>
        <taxon>Nitrospirota</taxon>
        <taxon>Nitrospiria</taxon>
        <taxon>Nitrospirales</taxon>
        <taxon>Nitrospiraceae</taxon>
        <taxon>Leptospirillum</taxon>
    </lineage>
</organism>
<evidence type="ECO:0000313" key="2">
    <source>
        <dbReference type="EMBL" id="KGA92906.1"/>
    </source>
</evidence>
<comment type="caution">
    <text evidence="2">The sequence shown here is derived from an EMBL/GenBank/DDBJ whole genome shotgun (WGS) entry which is preliminary data.</text>
</comment>
<dbReference type="FunFam" id="3.30.1330.40:FF:000001">
    <property type="entry name" value="L-PSP family endoribonuclease"/>
    <property type="match status" value="1"/>
</dbReference>
<dbReference type="EMBL" id="JPGK01000010">
    <property type="protein sequence ID" value="KGA92906.1"/>
    <property type="molecule type" value="Genomic_DNA"/>
</dbReference>
<dbReference type="NCBIfam" id="TIGR00004">
    <property type="entry name" value="Rid family detoxifying hydrolase"/>
    <property type="match status" value="1"/>
</dbReference>
<evidence type="ECO:0000313" key="3">
    <source>
        <dbReference type="Proteomes" id="UP000029452"/>
    </source>
</evidence>
<dbReference type="SUPFAM" id="SSF55298">
    <property type="entry name" value="YjgF-like"/>
    <property type="match status" value="1"/>
</dbReference>
<protein>
    <submittedName>
        <fullName evidence="2">Endoribonuclease L-PSP</fullName>
    </submittedName>
</protein>
<dbReference type="RefSeq" id="WP_052157976.1">
    <property type="nucleotide sequence ID" value="NZ_JPGK01000010.1"/>
</dbReference>
<dbReference type="AlphaFoldDB" id="A0A094YI85"/>
<dbReference type="Gene3D" id="3.30.1330.40">
    <property type="entry name" value="RutC-like"/>
    <property type="match status" value="1"/>
</dbReference>
<dbReference type="GO" id="GO:0005829">
    <property type="term" value="C:cytosol"/>
    <property type="evidence" value="ECO:0007669"/>
    <property type="project" value="TreeGrafter"/>
</dbReference>
<dbReference type="Proteomes" id="UP000029452">
    <property type="component" value="Unassembled WGS sequence"/>
</dbReference>
<reference evidence="2 3" key="1">
    <citation type="submission" date="2014-06" db="EMBL/GenBank/DDBJ databases">
        <title>Draft genome sequence of iron oxidizing acidophile Leptospirillum ferriphilum DSM14647.</title>
        <authorList>
            <person name="Cardenas J.P."/>
            <person name="Lazcano M."/>
            <person name="Ossandon F.J."/>
            <person name="Corbett M."/>
            <person name="Holmes D.S."/>
            <person name="Watkin E."/>
        </authorList>
    </citation>
    <scope>NUCLEOTIDE SEQUENCE [LARGE SCALE GENOMIC DNA]</scope>
    <source>
        <strain evidence="2 3">DSM 14647</strain>
    </source>
</reference>
<dbReference type="PANTHER" id="PTHR11803">
    <property type="entry name" value="2-IMINOBUTANOATE/2-IMINOPROPANOATE DEAMINASE RIDA"/>
    <property type="match status" value="1"/>
</dbReference>
<name>A0A094YI85_9BACT</name>
<gene>
    <name evidence="2" type="ORF">LptCag_1283</name>
</gene>
<dbReference type="Pfam" id="PF01042">
    <property type="entry name" value="Ribonuc_L-PSP"/>
    <property type="match status" value="1"/>
</dbReference>
<dbReference type="InterPro" id="IPR035959">
    <property type="entry name" value="RutC-like_sf"/>
</dbReference>
<dbReference type="InterPro" id="IPR006175">
    <property type="entry name" value="YjgF/YER057c/UK114"/>
</dbReference>
<dbReference type="PATRIC" id="fig|178606.4.peg.2312"/>
<dbReference type="GO" id="GO:0019239">
    <property type="term" value="F:deaminase activity"/>
    <property type="evidence" value="ECO:0007669"/>
    <property type="project" value="TreeGrafter"/>
</dbReference>
<sequence>MNSDKRGAGVPKPVGPYSVFREAEGWIFISGQIGLDPATGKIVEGGVEAETRRILSNIESIFLQTGIDWENCLKTTIYLVDIQDFEKVNEIYGRTLREPFPARSTVGVSALPKGARVEMEAIARKPAP</sequence>
<dbReference type="OrthoDB" id="9803101at2"/>
<accession>A0A094YI85</accession>
<evidence type="ECO:0000256" key="1">
    <source>
        <dbReference type="ARBA" id="ARBA00010552"/>
    </source>
</evidence>
<dbReference type="CDD" id="cd00448">
    <property type="entry name" value="YjgF_YER057c_UK114_family"/>
    <property type="match status" value="1"/>
</dbReference>
<proteinExistence type="inferred from homology"/>
<dbReference type="InterPro" id="IPR019897">
    <property type="entry name" value="RidA_CS"/>
</dbReference>
<dbReference type="InterPro" id="IPR006056">
    <property type="entry name" value="RidA"/>
</dbReference>
<dbReference type="PROSITE" id="PS01094">
    <property type="entry name" value="UPF0076"/>
    <property type="match status" value="1"/>
</dbReference>
<comment type="similarity">
    <text evidence="1">Belongs to the RutC family.</text>
</comment>
<dbReference type="PANTHER" id="PTHR11803:SF39">
    <property type="entry name" value="2-IMINOBUTANOATE_2-IMINOPROPANOATE DEAMINASE"/>
    <property type="match status" value="1"/>
</dbReference>